<dbReference type="Gene3D" id="2.10.230.10">
    <property type="entry name" value="Heat shock protein DnaJ, cysteine-rich domain"/>
    <property type="match status" value="1"/>
</dbReference>
<feature type="domain" description="J" evidence="4">
    <location>
        <begin position="4"/>
        <end position="69"/>
    </location>
</feature>
<keyword evidence="1" id="KW-0677">Repeat</keyword>
<sequence>MEEDYYEILGVARDADAETIKKAFRKLALQFHPDRNQGDKESEEKFKKINEAYQILSDDQKRRMYDRYGKEGISGAYGGAGGGGFDFGSIFGDFFEQAFGGGGRSTRPSDPYGIDTELAVTLEFKEALEGVHKEIKYKIKKPCSTCDATGSKAKKDIPAPLAAARGASRSDAAI</sequence>
<dbReference type="CDD" id="cd06257">
    <property type="entry name" value="DnaJ"/>
    <property type="match status" value="1"/>
</dbReference>
<dbReference type="GO" id="GO:0005737">
    <property type="term" value="C:cytoplasm"/>
    <property type="evidence" value="ECO:0007669"/>
    <property type="project" value="TreeGrafter"/>
</dbReference>
<dbReference type="PANTHER" id="PTHR43096">
    <property type="entry name" value="DNAJ HOMOLOG 1, MITOCHONDRIAL-RELATED"/>
    <property type="match status" value="1"/>
</dbReference>
<dbReference type="eggNOG" id="COG0484">
    <property type="taxonomic scope" value="Bacteria"/>
</dbReference>
<protein>
    <submittedName>
        <fullName evidence="5">DnaJ domain protein</fullName>
    </submittedName>
</protein>
<organism evidence="5 6">
    <name type="scientific">Campylobacter gracilis RM3268</name>
    <dbReference type="NCBI Taxonomy" id="553220"/>
    <lineage>
        <taxon>Bacteria</taxon>
        <taxon>Pseudomonadati</taxon>
        <taxon>Campylobacterota</taxon>
        <taxon>Epsilonproteobacteria</taxon>
        <taxon>Campylobacterales</taxon>
        <taxon>Campylobacteraceae</taxon>
        <taxon>Campylobacter</taxon>
    </lineage>
</organism>
<evidence type="ECO:0000256" key="2">
    <source>
        <dbReference type="ARBA" id="ARBA00022771"/>
    </source>
</evidence>
<dbReference type="InterPro" id="IPR018253">
    <property type="entry name" value="DnaJ_domain_CS"/>
</dbReference>
<dbReference type="Proteomes" id="UP000005709">
    <property type="component" value="Unassembled WGS sequence"/>
</dbReference>
<keyword evidence="2" id="KW-0862">Zinc</keyword>
<evidence type="ECO:0000313" key="6">
    <source>
        <dbReference type="Proteomes" id="UP000005709"/>
    </source>
</evidence>
<dbReference type="SMART" id="SM00271">
    <property type="entry name" value="DnaJ"/>
    <property type="match status" value="1"/>
</dbReference>
<dbReference type="GO" id="GO:0008270">
    <property type="term" value="F:zinc ion binding"/>
    <property type="evidence" value="ECO:0007669"/>
    <property type="project" value="UniProtKB-KW"/>
</dbReference>
<dbReference type="Gene3D" id="1.10.287.110">
    <property type="entry name" value="DnaJ domain"/>
    <property type="match status" value="1"/>
</dbReference>
<evidence type="ECO:0000259" key="4">
    <source>
        <dbReference type="PROSITE" id="PS50076"/>
    </source>
</evidence>
<dbReference type="PROSITE" id="PS00636">
    <property type="entry name" value="DNAJ_1"/>
    <property type="match status" value="1"/>
</dbReference>
<dbReference type="InterPro" id="IPR036869">
    <property type="entry name" value="J_dom_sf"/>
</dbReference>
<dbReference type="GO" id="GO:0051082">
    <property type="term" value="F:unfolded protein binding"/>
    <property type="evidence" value="ECO:0007669"/>
    <property type="project" value="TreeGrafter"/>
</dbReference>
<dbReference type="PROSITE" id="PS50076">
    <property type="entry name" value="DNAJ_2"/>
    <property type="match status" value="1"/>
</dbReference>
<comment type="caution">
    <text evidence="5">The sequence shown here is derived from an EMBL/GenBank/DDBJ whole genome shotgun (WGS) entry which is preliminary data.</text>
</comment>
<keyword evidence="2" id="KW-0863">Zinc-finger</keyword>
<dbReference type="SUPFAM" id="SSF46565">
    <property type="entry name" value="Chaperone J-domain"/>
    <property type="match status" value="1"/>
</dbReference>
<dbReference type="PRINTS" id="PR00625">
    <property type="entry name" value="JDOMAIN"/>
</dbReference>
<dbReference type="InterPro" id="IPR001623">
    <property type="entry name" value="DnaJ_domain"/>
</dbReference>
<dbReference type="PANTHER" id="PTHR43096:SF52">
    <property type="entry name" value="DNAJ HOMOLOG 1, MITOCHONDRIAL-RELATED"/>
    <property type="match status" value="1"/>
</dbReference>
<keyword evidence="3" id="KW-0143">Chaperone</keyword>
<dbReference type="GO" id="GO:0042026">
    <property type="term" value="P:protein refolding"/>
    <property type="evidence" value="ECO:0007669"/>
    <property type="project" value="TreeGrafter"/>
</dbReference>
<keyword evidence="2" id="KW-0479">Metal-binding</keyword>
<dbReference type="AlphaFoldDB" id="C8PFQ4"/>
<evidence type="ECO:0000313" key="5">
    <source>
        <dbReference type="EMBL" id="EEV18366.1"/>
    </source>
</evidence>
<dbReference type="FunFam" id="1.10.287.110:FF:000034">
    <property type="entry name" value="Chaperone protein DnaJ"/>
    <property type="match status" value="1"/>
</dbReference>
<evidence type="ECO:0000256" key="1">
    <source>
        <dbReference type="ARBA" id="ARBA00022737"/>
    </source>
</evidence>
<reference evidence="5 6" key="1">
    <citation type="submission" date="2009-07" db="EMBL/GenBank/DDBJ databases">
        <authorList>
            <person name="Madupu R."/>
            <person name="Sebastian Y."/>
            <person name="Durkin A.S."/>
            <person name="Torralba M."/>
            <person name="Methe B."/>
            <person name="Sutton G.G."/>
            <person name="Strausberg R.L."/>
            <person name="Nelson K.E."/>
        </authorList>
    </citation>
    <scope>NUCLEOTIDE SEQUENCE [LARGE SCALE GENOMIC DNA]</scope>
    <source>
        <strain evidence="5 6">RM3268</strain>
    </source>
</reference>
<dbReference type="Gene3D" id="2.60.260.20">
    <property type="entry name" value="Urease metallochaperone UreE, N-terminal domain"/>
    <property type="match status" value="1"/>
</dbReference>
<dbReference type="Pfam" id="PF00226">
    <property type="entry name" value="DnaJ"/>
    <property type="match status" value="1"/>
</dbReference>
<gene>
    <name evidence="5" type="ORF">CAMGR0001_0697</name>
</gene>
<name>C8PFQ4_9BACT</name>
<dbReference type="EMBL" id="ACYG01000017">
    <property type="protein sequence ID" value="EEV18366.1"/>
    <property type="molecule type" value="Genomic_DNA"/>
</dbReference>
<keyword evidence="6" id="KW-1185">Reference proteome</keyword>
<accession>C8PFQ4</accession>
<proteinExistence type="predicted"/>
<evidence type="ECO:0000256" key="3">
    <source>
        <dbReference type="ARBA" id="ARBA00023186"/>
    </source>
</evidence>